<dbReference type="Pfam" id="PF13405">
    <property type="entry name" value="EF-hand_6"/>
    <property type="match status" value="1"/>
</dbReference>
<keyword evidence="7" id="KW-1185">Reference proteome</keyword>
<dbReference type="InterPro" id="IPR002048">
    <property type="entry name" value="EF_hand_dom"/>
</dbReference>
<evidence type="ECO:0000256" key="2">
    <source>
        <dbReference type="ARBA" id="ARBA00022737"/>
    </source>
</evidence>
<dbReference type="Proteomes" id="UP001157418">
    <property type="component" value="Unassembled WGS sequence"/>
</dbReference>
<evidence type="ECO:0000256" key="4">
    <source>
        <dbReference type="SAM" id="MobiDB-lite"/>
    </source>
</evidence>
<dbReference type="InterPro" id="IPR039647">
    <property type="entry name" value="EF_hand_pair_protein_CML-like"/>
</dbReference>
<organism evidence="6 7">
    <name type="scientific">Lactuca virosa</name>
    <dbReference type="NCBI Taxonomy" id="75947"/>
    <lineage>
        <taxon>Eukaryota</taxon>
        <taxon>Viridiplantae</taxon>
        <taxon>Streptophyta</taxon>
        <taxon>Embryophyta</taxon>
        <taxon>Tracheophyta</taxon>
        <taxon>Spermatophyta</taxon>
        <taxon>Magnoliopsida</taxon>
        <taxon>eudicotyledons</taxon>
        <taxon>Gunneridae</taxon>
        <taxon>Pentapetalae</taxon>
        <taxon>asterids</taxon>
        <taxon>campanulids</taxon>
        <taxon>Asterales</taxon>
        <taxon>Asteraceae</taxon>
        <taxon>Cichorioideae</taxon>
        <taxon>Cichorieae</taxon>
        <taxon>Lactucinae</taxon>
        <taxon>Lactuca</taxon>
    </lineage>
</organism>
<keyword evidence="1" id="KW-0479">Metal-binding</keyword>
<dbReference type="Pfam" id="PF13499">
    <property type="entry name" value="EF-hand_7"/>
    <property type="match status" value="1"/>
</dbReference>
<reference evidence="6 7" key="1">
    <citation type="submission" date="2022-01" db="EMBL/GenBank/DDBJ databases">
        <authorList>
            <person name="Xiong W."/>
            <person name="Schranz E."/>
        </authorList>
    </citation>
    <scope>NUCLEOTIDE SEQUENCE [LARGE SCALE GENOMIC DNA]</scope>
</reference>
<feature type="region of interest" description="Disordered" evidence="4">
    <location>
        <begin position="182"/>
        <end position="214"/>
    </location>
</feature>
<protein>
    <recommendedName>
        <fullName evidence="5">EF-hand domain-containing protein</fullName>
    </recommendedName>
</protein>
<dbReference type="PROSITE" id="PS50222">
    <property type="entry name" value="EF_HAND_2"/>
    <property type="match status" value="3"/>
</dbReference>
<dbReference type="SMART" id="SM00054">
    <property type="entry name" value="EFh"/>
    <property type="match status" value="3"/>
</dbReference>
<dbReference type="PANTHER" id="PTHR10891">
    <property type="entry name" value="EF-HAND CALCIUM-BINDING DOMAIN CONTAINING PROTEIN"/>
    <property type="match status" value="1"/>
</dbReference>
<accession>A0AAU9NZG8</accession>
<keyword evidence="3" id="KW-0106">Calcium</keyword>
<name>A0AAU9NZG8_9ASTR</name>
<gene>
    <name evidence="6" type="ORF">LVIROSA_LOCUS29061</name>
</gene>
<dbReference type="Gene3D" id="1.10.238.10">
    <property type="entry name" value="EF-hand"/>
    <property type="match status" value="2"/>
</dbReference>
<feature type="domain" description="EF-hand" evidence="5">
    <location>
        <begin position="85"/>
        <end position="120"/>
    </location>
</feature>
<feature type="domain" description="EF-hand" evidence="5">
    <location>
        <begin position="4"/>
        <end position="39"/>
    </location>
</feature>
<comment type="caution">
    <text evidence="6">The sequence shown here is derived from an EMBL/GenBank/DDBJ whole genome shotgun (WGS) entry which is preliminary data.</text>
</comment>
<dbReference type="SUPFAM" id="SSF47473">
    <property type="entry name" value="EF-hand"/>
    <property type="match status" value="1"/>
</dbReference>
<dbReference type="EMBL" id="CAKMRJ010005412">
    <property type="protein sequence ID" value="CAH1443121.1"/>
    <property type="molecule type" value="Genomic_DNA"/>
</dbReference>
<dbReference type="PROSITE" id="PS00018">
    <property type="entry name" value="EF_HAND_1"/>
    <property type="match status" value="3"/>
</dbReference>
<feature type="compositionally biased region" description="Low complexity" evidence="4">
    <location>
        <begin position="182"/>
        <end position="206"/>
    </location>
</feature>
<evidence type="ECO:0000313" key="7">
    <source>
        <dbReference type="Proteomes" id="UP001157418"/>
    </source>
</evidence>
<dbReference type="InterPro" id="IPR018247">
    <property type="entry name" value="EF_Hand_1_Ca_BS"/>
</dbReference>
<sequence length="214" mass="24131">MSPINCHELHQLFKILDTNEDGLVSIEELKGLLEKTGVQISLDELKTLVGNTGLDLMDFWVFYDVFNKHNPIDGHHRSKEVEQEMMEGDILKAFKVFDMNDDGFISSKELQSTLSRLGLWNDDCGQRSCRSMIEFYDTNNDGVLDFEEFKNMLLLPKSFDSTDAPFLALAFFLRRLVSPSTPTLPCSTTPPSTASPPSSSSALSSTRVDLQLRR</sequence>
<evidence type="ECO:0000256" key="3">
    <source>
        <dbReference type="ARBA" id="ARBA00022837"/>
    </source>
</evidence>
<evidence type="ECO:0000256" key="1">
    <source>
        <dbReference type="ARBA" id="ARBA00022723"/>
    </source>
</evidence>
<keyword evidence="2" id="KW-0677">Repeat</keyword>
<dbReference type="InterPro" id="IPR011992">
    <property type="entry name" value="EF-hand-dom_pair"/>
</dbReference>
<evidence type="ECO:0000259" key="5">
    <source>
        <dbReference type="PROSITE" id="PS50222"/>
    </source>
</evidence>
<dbReference type="AlphaFoldDB" id="A0AAU9NZG8"/>
<feature type="domain" description="EF-hand" evidence="5">
    <location>
        <begin position="124"/>
        <end position="159"/>
    </location>
</feature>
<evidence type="ECO:0000313" key="6">
    <source>
        <dbReference type="EMBL" id="CAH1443121.1"/>
    </source>
</evidence>
<dbReference type="GO" id="GO:0005509">
    <property type="term" value="F:calcium ion binding"/>
    <property type="evidence" value="ECO:0007669"/>
    <property type="project" value="InterPro"/>
</dbReference>
<proteinExistence type="predicted"/>
<dbReference type="CDD" id="cd00051">
    <property type="entry name" value="EFh"/>
    <property type="match status" value="1"/>
</dbReference>